<dbReference type="PROSITE" id="PS00409">
    <property type="entry name" value="PROKAR_NTER_METHYL"/>
    <property type="match status" value="1"/>
</dbReference>
<name>A0A1K0IQZ3_CUPNE</name>
<gene>
    <name evidence="5" type="primary">pilA</name>
    <name evidence="5" type="ORF">CNECB9_590006</name>
</gene>
<dbReference type="RefSeq" id="WP_340530264.1">
    <property type="nucleotide sequence ID" value="NZ_FMSH01000506.1"/>
</dbReference>
<dbReference type="NCBIfam" id="TIGR02532">
    <property type="entry name" value="IV_pilin_GFxxxE"/>
    <property type="match status" value="1"/>
</dbReference>
<dbReference type="PANTHER" id="PTHR30093:SF34">
    <property type="entry name" value="PREPILIN PEPTIDASE-DEPENDENT PROTEIN D"/>
    <property type="match status" value="1"/>
</dbReference>
<dbReference type="InterPro" id="IPR012902">
    <property type="entry name" value="N_methyl_site"/>
</dbReference>
<dbReference type="PANTHER" id="PTHR30093">
    <property type="entry name" value="GENERAL SECRETION PATHWAY PROTEIN G"/>
    <property type="match status" value="1"/>
</dbReference>
<keyword evidence="4" id="KW-1133">Transmembrane helix</keyword>
<comment type="similarity">
    <text evidence="1 3">Belongs to the N-Me-Phe pilin family.</text>
</comment>
<dbReference type="InterPro" id="IPR045584">
    <property type="entry name" value="Pilin-like"/>
</dbReference>
<dbReference type="GO" id="GO:0007155">
    <property type="term" value="P:cell adhesion"/>
    <property type="evidence" value="ECO:0007669"/>
    <property type="project" value="InterPro"/>
</dbReference>
<feature type="transmembrane region" description="Helical" evidence="4">
    <location>
        <begin position="20"/>
        <end position="41"/>
    </location>
</feature>
<reference evidence="5" key="1">
    <citation type="submission" date="2016-09" db="EMBL/GenBank/DDBJ databases">
        <authorList>
            <person name="Capua I."/>
            <person name="De Benedictis P."/>
            <person name="Joannis T."/>
            <person name="Lombin L.H."/>
            <person name="Cattoli G."/>
        </authorList>
    </citation>
    <scope>NUCLEOTIDE SEQUENCE</scope>
    <source>
        <strain evidence="5">B9</strain>
    </source>
</reference>
<proteinExistence type="inferred from homology"/>
<organism evidence="5">
    <name type="scientific">Cupriavidus necator</name>
    <name type="common">Alcaligenes eutrophus</name>
    <name type="synonym">Ralstonia eutropha</name>
    <dbReference type="NCBI Taxonomy" id="106590"/>
    <lineage>
        <taxon>Bacteria</taxon>
        <taxon>Pseudomonadati</taxon>
        <taxon>Pseudomonadota</taxon>
        <taxon>Betaproteobacteria</taxon>
        <taxon>Burkholderiales</taxon>
        <taxon>Burkholderiaceae</taxon>
        <taxon>Cupriavidus</taxon>
    </lineage>
</organism>
<dbReference type="InterPro" id="IPR001082">
    <property type="entry name" value="Pilin"/>
</dbReference>
<evidence type="ECO:0000313" key="5">
    <source>
        <dbReference type="EMBL" id="SCU99233.1"/>
    </source>
</evidence>
<keyword evidence="4" id="KW-0472">Membrane</keyword>
<keyword evidence="2" id="KW-0488">Methylation</keyword>
<sequence length="151" mass="15555">MQRVQQLKKLGRRVQKGFTLIELMIVVAIIGILAAIAIPQYQDYVTRSRWSDNITSVAALKMAIAQCLQENNGAIASCDTVPLLTAAVGYPGVQNPPNGTVAVTPATAAIVITGAAALAGCNVTFTPTVGTNAVTWAAGNSAGCTRAQTGV</sequence>
<dbReference type="Gene3D" id="3.30.700.10">
    <property type="entry name" value="Glycoprotein, Type 4 Pilin"/>
    <property type="match status" value="1"/>
</dbReference>
<evidence type="ECO:0000256" key="2">
    <source>
        <dbReference type="ARBA" id="ARBA00022481"/>
    </source>
</evidence>
<evidence type="ECO:0000256" key="4">
    <source>
        <dbReference type="SAM" id="Phobius"/>
    </source>
</evidence>
<dbReference type="EMBL" id="FMSH01000506">
    <property type="protein sequence ID" value="SCU99233.1"/>
    <property type="molecule type" value="Genomic_DNA"/>
</dbReference>
<keyword evidence="3" id="KW-0281">Fimbrium</keyword>
<dbReference type="GO" id="GO:0009289">
    <property type="term" value="C:pilus"/>
    <property type="evidence" value="ECO:0007669"/>
    <property type="project" value="InterPro"/>
</dbReference>
<dbReference type="Pfam" id="PF00114">
    <property type="entry name" value="Pilin"/>
    <property type="match status" value="1"/>
</dbReference>
<evidence type="ECO:0000256" key="3">
    <source>
        <dbReference type="RuleBase" id="RU000389"/>
    </source>
</evidence>
<protein>
    <submittedName>
        <fullName evidence="5">Type IV pilus structural subunit PilA</fullName>
    </submittedName>
</protein>
<dbReference type="SUPFAM" id="SSF54523">
    <property type="entry name" value="Pili subunits"/>
    <property type="match status" value="1"/>
</dbReference>
<dbReference type="Pfam" id="PF07963">
    <property type="entry name" value="N_methyl"/>
    <property type="match status" value="1"/>
</dbReference>
<accession>A0A1K0IQZ3</accession>
<keyword evidence="4" id="KW-0812">Transmembrane</keyword>
<evidence type="ECO:0000256" key="1">
    <source>
        <dbReference type="ARBA" id="ARBA00005233"/>
    </source>
</evidence>
<dbReference type="AlphaFoldDB" id="A0A1K0IQZ3"/>